<dbReference type="InterPro" id="IPR006683">
    <property type="entry name" value="Thioestr_dom"/>
</dbReference>
<keyword evidence="2 5" id="KW-0378">Hydrolase</keyword>
<dbReference type="PANTHER" id="PTHR31793:SF27">
    <property type="entry name" value="NOVEL THIOESTERASE SUPERFAMILY DOMAIN AND SAPOSIN A-TYPE DOMAIN CONTAINING PROTEIN (0610012H03RIK)"/>
    <property type="match status" value="1"/>
</dbReference>
<dbReference type="Gene3D" id="3.10.129.10">
    <property type="entry name" value="Hotdog Thioesterase"/>
    <property type="match status" value="1"/>
</dbReference>
<evidence type="ECO:0000259" key="4">
    <source>
        <dbReference type="Pfam" id="PF03061"/>
    </source>
</evidence>
<feature type="domain" description="Thioesterase" evidence="4">
    <location>
        <begin position="20"/>
        <end position="104"/>
    </location>
</feature>
<protein>
    <submittedName>
        <fullName evidence="5">Thioesterase family protein</fullName>
        <ecNumber evidence="5">3.1.2.-</ecNumber>
    </submittedName>
</protein>
<comment type="similarity">
    <text evidence="1">Belongs to the 4-hydroxybenzoyl-CoA thioesterase family.</text>
</comment>
<reference evidence="5 6" key="1">
    <citation type="journal article" date="2021" name="BMC Genomics">
        <title>Genome-resolved metagenome and metatranscriptome analyses of thermophilic composting reveal key bacterial players and their metabolic interactions.</title>
        <authorList>
            <person name="Braga L.P.P."/>
            <person name="Pereira R.V."/>
            <person name="Martins L.F."/>
            <person name="Moura L.M.S."/>
            <person name="Sanchez F.B."/>
            <person name="Patane J.S.L."/>
            <person name="da Silva A.M."/>
            <person name="Setubal J.C."/>
        </authorList>
    </citation>
    <scope>NUCLEOTIDE SEQUENCE [LARGE SCALE GENOMIC DNA]</scope>
    <source>
        <strain evidence="5">ZC4RG45</strain>
    </source>
</reference>
<dbReference type="PIRSF" id="PIRSF003230">
    <property type="entry name" value="YbgC"/>
    <property type="match status" value="1"/>
</dbReference>
<dbReference type="AlphaFoldDB" id="A0ABD6FA93"/>
<evidence type="ECO:0000313" key="5">
    <source>
        <dbReference type="EMBL" id="MFO7190910.1"/>
    </source>
</evidence>
<dbReference type="InterPro" id="IPR006684">
    <property type="entry name" value="YbgC/YbaW"/>
</dbReference>
<dbReference type="GO" id="GO:0016787">
    <property type="term" value="F:hydrolase activity"/>
    <property type="evidence" value="ECO:0007669"/>
    <property type="project" value="UniProtKB-KW"/>
</dbReference>
<proteinExistence type="inferred from homology"/>
<dbReference type="Proteomes" id="UP000249324">
    <property type="component" value="Unassembled WGS sequence"/>
</dbReference>
<accession>A0ABD6FA93</accession>
<dbReference type="EMBL" id="QGUI02000008">
    <property type="protein sequence ID" value="MFO7190910.1"/>
    <property type="molecule type" value="Genomic_DNA"/>
</dbReference>
<sequence length="151" mass="16992">MAKVITSMPLRVRYHECDAQGVVFNAHYLAYADMACMECIETLFGSYDELLGLGVDFVVAEANVRFRAPCHYKDQLRVDCFVDKLGTTSLILRFDMMRGDERVAEVTNRYVWVDPKELRPKRPPAEVRAVFEPFAPDASGEQPSGHTAADG</sequence>
<evidence type="ECO:0000256" key="1">
    <source>
        <dbReference type="ARBA" id="ARBA00005953"/>
    </source>
</evidence>
<dbReference type="CDD" id="cd00586">
    <property type="entry name" value="4HBT"/>
    <property type="match status" value="1"/>
</dbReference>
<gene>
    <name evidence="5" type="ORF">DIU77_001510</name>
</gene>
<dbReference type="SUPFAM" id="SSF54637">
    <property type="entry name" value="Thioesterase/thiol ester dehydrase-isomerase"/>
    <property type="match status" value="1"/>
</dbReference>
<name>A0ABD6FA93_9PSEU</name>
<dbReference type="InterPro" id="IPR029069">
    <property type="entry name" value="HotDog_dom_sf"/>
</dbReference>
<feature type="region of interest" description="Disordered" evidence="3">
    <location>
        <begin position="132"/>
        <end position="151"/>
    </location>
</feature>
<dbReference type="NCBIfam" id="TIGR00051">
    <property type="entry name" value="YbgC/FadM family acyl-CoA thioesterase"/>
    <property type="match status" value="1"/>
</dbReference>
<organism evidence="5 6">
    <name type="scientific">Thermocrispum agreste</name>
    <dbReference type="NCBI Taxonomy" id="37925"/>
    <lineage>
        <taxon>Bacteria</taxon>
        <taxon>Bacillati</taxon>
        <taxon>Actinomycetota</taxon>
        <taxon>Actinomycetes</taxon>
        <taxon>Pseudonocardiales</taxon>
        <taxon>Pseudonocardiaceae</taxon>
        <taxon>Thermocrispum</taxon>
    </lineage>
</organism>
<evidence type="ECO:0000313" key="6">
    <source>
        <dbReference type="Proteomes" id="UP000249324"/>
    </source>
</evidence>
<comment type="caution">
    <text evidence="5">The sequence shown here is derived from an EMBL/GenBank/DDBJ whole genome shotgun (WGS) entry which is preliminary data.</text>
</comment>
<dbReference type="InterPro" id="IPR050563">
    <property type="entry name" value="4-hydroxybenzoyl-CoA_TE"/>
</dbReference>
<evidence type="ECO:0000256" key="3">
    <source>
        <dbReference type="SAM" id="MobiDB-lite"/>
    </source>
</evidence>
<dbReference type="EC" id="3.1.2.-" evidence="5"/>
<dbReference type="Pfam" id="PF03061">
    <property type="entry name" value="4HBT"/>
    <property type="match status" value="1"/>
</dbReference>
<dbReference type="PANTHER" id="PTHR31793">
    <property type="entry name" value="4-HYDROXYBENZOYL-COA THIOESTERASE FAMILY MEMBER"/>
    <property type="match status" value="1"/>
</dbReference>
<evidence type="ECO:0000256" key="2">
    <source>
        <dbReference type="ARBA" id="ARBA00022801"/>
    </source>
</evidence>